<feature type="region of interest" description="Disordered" evidence="2">
    <location>
        <begin position="82"/>
        <end position="111"/>
    </location>
</feature>
<organism evidence="3 4">
    <name type="scientific">Clydaea vesicula</name>
    <dbReference type="NCBI Taxonomy" id="447962"/>
    <lineage>
        <taxon>Eukaryota</taxon>
        <taxon>Fungi</taxon>
        <taxon>Fungi incertae sedis</taxon>
        <taxon>Chytridiomycota</taxon>
        <taxon>Chytridiomycota incertae sedis</taxon>
        <taxon>Chytridiomycetes</taxon>
        <taxon>Lobulomycetales</taxon>
        <taxon>Lobulomycetaceae</taxon>
        <taxon>Clydaea</taxon>
    </lineage>
</organism>
<proteinExistence type="predicted"/>
<dbReference type="Proteomes" id="UP001211065">
    <property type="component" value="Unassembled WGS sequence"/>
</dbReference>
<protein>
    <submittedName>
        <fullName evidence="3">Uncharacterized protein</fullName>
    </submittedName>
</protein>
<accession>A0AAD5TX32</accession>
<keyword evidence="1" id="KW-0175">Coiled coil</keyword>
<dbReference type="AlphaFoldDB" id="A0AAD5TX32"/>
<evidence type="ECO:0000256" key="2">
    <source>
        <dbReference type="SAM" id="MobiDB-lite"/>
    </source>
</evidence>
<evidence type="ECO:0000256" key="1">
    <source>
        <dbReference type="SAM" id="Coils"/>
    </source>
</evidence>
<dbReference type="EMBL" id="JADGJW010001005">
    <property type="protein sequence ID" value="KAJ3208240.1"/>
    <property type="molecule type" value="Genomic_DNA"/>
</dbReference>
<sequence>MLTHLPDDVQHEALKQLTPFNTALKETSSNALQMNDEDLEDELDDEELDLNATQMETIDDEKSFPNDKISIKVNDLLASTSNTVSRSDSPLTPLNSVTPKSITKKDSIKKGSKDTIPNKDYMSFRKAKANNFTEIVNLLLADERVDKKKAMEHYYYYRIHRRGA</sequence>
<name>A0AAD5TX32_9FUNG</name>
<feature type="compositionally biased region" description="Polar residues" evidence="2">
    <location>
        <begin position="82"/>
        <end position="101"/>
    </location>
</feature>
<evidence type="ECO:0000313" key="3">
    <source>
        <dbReference type="EMBL" id="KAJ3208240.1"/>
    </source>
</evidence>
<gene>
    <name evidence="3" type="ORF">HK099_000100</name>
</gene>
<feature type="coiled-coil region" evidence="1">
    <location>
        <begin position="29"/>
        <end position="56"/>
    </location>
</feature>
<comment type="caution">
    <text evidence="3">The sequence shown here is derived from an EMBL/GenBank/DDBJ whole genome shotgun (WGS) entry which is preliminary data.</text>
</comment>
<reference evidence="3" key="1">
    <citation type="submission" date="2020-05" db="EMBL/GenBank/DDBJ databases">
        <title>Phylogenomic resolution of chytrid fungi.</title>
        <authorList>
            <person name="Stajich J.E."/>
            <person name="Amses K."/>
            <person name="Simmons R."/>
            <person name="Seto K."/>
            <person name="Myers J."/>
            <person name="Bonds A."/>
            <person name="Quandt C.A."/>
            <person name="Barry K."/>
            <person name="Liu P."/>
            <person name="Grigoriev I."/>
            <person name="Longcore J.E."/>
            <person name="James T.Y."/>
        </authorList>
    </citation>
    <scope>NUCLEOTIDE SEQUENCE</scope>
    <source>
        <strain evidence="3">JEL0476</strain>
    </source>
</reference>
<keyword evidence="4" id="KW-1185">Reference proteome</keyword>
<evidence type="ECO:0000313" key="4">
    <source>
        <dbReference type="Proteomes" id="UP001211065"/>
    </source>
</evidence>